<dbReference type="EMBL" id="JAAOIC020000048">
    <property type="protein sequence ID" value="KAG8037060.1"/>
    <property type="molecule type" value="Genomic_DNA"/>
</dbReference>
<dbReference type="AlphaFoldDB" id="A0A8J5QY86"/>
<organism evidence="1 2">
    <name type="scientific">Cotesia typhae</name>
    <dbReference type="NCBI Taxonomy" id="2053667"/>
    <lineage>
        <taxon>Eukaryota</taxon>
        <taxon>Metazoa</taxon>
        <taxon>Ecdysozoa</taxon>
        <taxon>Arthropoda</taxon>
        <taxon>Hexapoda</taxon>
        <taxon>Insecta</taxon>
        <taxon>Pterygota</taxon>
        <taxon>Neoptera</taxon>
        <taxon>Endopterygota</taxon>
        <taxon>Hymenoptera</taxon>
        <taxon>Apocrita</taxon>
        <taxon>Ichneumonoidea</taxon>
        <taxon>Braconidae</taxon>
        <taxon>Microgastrinae</taxon>
        <taxon>Cotesia</taxon>
    </lineage>
</organism>
<proteinExistence type="predicted"/>
<sequence>MSQRISIMQRCALDSSLLWFRHKLYAANKHEFSNCSDDNPSSKGRCSSSVFSGLYRITRPLEE</sequence>
<accession>A0A8J5QY86</accession>
<gene>
    <name evidence="1" type="ORF">G9C98_004382</name>
</gene>
<reference evidence="1" key="1">
    <citation type="submission" date="2020-03" db="EMBL/GenBank/DDBJ databases">
        <authorList>
            <person name="Chebbi M.A."/>
            <person name="Drezen J.M."/>
        </authorList>
    </citation>
    <scope>NUCLEOTIDE SEQUENCE</scope>
    <source>
        <tissue evidence="1">Whole body</tissue>
    </source>
</reference>
<evidence type="ECO:0000313" key="2">
    <source>
        <dbReference type="Proteomes" id="UP000729913"/>
    </source>
</evidence>
<comment type="caution">
    <text evidence="1">The sequence shown here is derived from an EMBL/GenBank/DDBJ whole genome shotgun (WGS) entry which is preliminary data.</text>
</comment>
<evidence type="ECO:0000313" key="1">
    <source>
        <dbReference type="EMBL" id="KAG8037060.1"/>
    </source>
</evidence>
<dbReference type="Proteomes" id="UP000729913">
    <property type="component" value="Unassembled WGS sequence"/>
</dbReference>
<name>A0A8J5QY86_9HYME</name>
<reference evidence="1" key="2">
    <citation type="submission" date="2021-04" db="EMBL/GenBank/DDBJ databases">
        <title>Genome-wide patterns of bracovirus chromosomal integration into multiple host tissues during parasitism.</title>
        <authorList>
            <person name="Chebbi M.A.C."/>
        </authorList>
    </citation>
    <scope>NUCLEOTIDE SEQUENCE</scope>
    <source>
        <tissue evidence="1">Whole body</tissue>
    </source>
</reference>
<protein>
    <submittedName>
        <fullName evidence="1">Uncharacterized protein</fullName>
    </submittedName>
</protein>
<keyword evidence="2" id="KW-1185">Reference proteome</keyword>